<dbReference type="PANTHER" id="PTHR30126:SF91">
    <property type="entry name" value="LYSR FAMILY TRANSCRIPTIONAL REGULATOR"/>
    <property type="match status" value="1"/>
</dbReference>
<proteinExistence type="inferred from homology"/>
<evidence type="ECO:0000256" key="2">
    <source>
        <dbReference type="ARBA" id="ARBA00023015"/>
    </source>
</evidence>
<keyword evidence="4" id="KW-0804">Transcription</keyword>
<dbReference type="SUPFAM" id="SSF46785">
    <property type="entry name" value="Winged helix' DNA-binding domain"/>
    <property type="match status" value="1"/>
</dbReference>
<dbReference type="AlphaFoldDB" id="A0AA37RVZ8"/>
<comment type="caution">
    <text evidence="6">The sequence shown here is derived from an EMBL/GenBank/DDBJ whole genome shotgun (WGS) entry which is preliminary data.</text>
</comment>
<dbReference type="Pfam" id="PF03466">
    <property type="entry name" value="LysR_substrate"/>
    <property type="match status" value="1"/>
</dbReference>
<dbReference type="GO" id="GO:0000976">
    <property type="term" value="F:transcription cis-regulatory region binding"/>
    <property type="evidence" value="ECO:0007669"/>
    <property type="project" value="TreeGrafter"/>
</dbReference>
<evidence type="ECO:0000256" key="3">
    <source>
        <dbReference type="ARBA" id="ARBA00023125"/>
    </source>
</evidence>
<dbReference type="EMBL" id="BSNC01000004">
    <property type="protein sequence ID" value="GLP96181.1"/>
    <property type="molecule type" value="Genomic_DNA"/>
</dbReference>
<keyword evidence="7" id="KW-1185">Reference proteome</keyword>
<dbReference type="Gene3D" id="3.40.190.290">
    <property type="match status" value="1"/>
</dbReference>
<dbReference type="PANTHER" id="PTHR30126">
    <property type="entry name" value="HTH-TYPE TRANSCRIPTIONAL REGULATOR"/>
    <property type="match status" value="1"/>
</dbReference>
<reference evidence="6" key="1">
    <citation type="journal article" date="2014" name="Int. J. Syst. Evol. Microbiol.">
        <title>Complete genome sequence of Corynebacterium casei LMG S-19264T (=DSM 44701T), isolated from a smear-ripened cheese.</title>
        <authorList>
            <consortium name="US DOE Joint Genome Institute (JGI-PGF)"/>
            <person name="Walter F."/>
            <person name="Albersmeier A."/>
            <person name="Kalinowski J."/>
            <person name="Ruckert C."/>
        </authorList>
    </citation>
    <scope>NUCLEOTIDE SEQUENCE</scope>
    <source>
        <strain evidence="6">NBRC 101628</strain>
    </source>
</reference>
<sequence>MEYSLAQLQAFVATVEEGSFKAAALRLDKSSQVVARFISMMEDSFDLKLFERQVRRLEITEEGRKLYPHARRILLETDKFDAQLSSFERELPNTFTLAIDNTLSSRQVTECYYSVVKEFPTVDLKVLSGGTSQVLDWVKSAQVEVALVFSPVSTIKGLQDMVAFNFQTIEVAAPQLVGRGEVISQQRVADMTQIVATFVYEMGLDNTHVQGDKVITCNGFDEVVSLLLAGAGWARVPAYKVKHLLDSGALHEFVVEGAVPVNWHASLYYPDDKPLSLAADLFVANVHRLNDVIDS</sequence>
<evidence type="ECO:0000256" key="4">
    <source>
        <dbReference type="ARBA" id="ARBA00023163"/>
    </source>
</evidence>
<reference evidence="6" key="2">
    <citation type="submission" date="2023-01" db="EMBL/GenBank/DDBJ databases">
        <title>Draft genome sequence of Paraferrimonas sedimenticola strain NBRC 101628.</title>
        <authorList>
            <person name="Sun Q."/>
            <person name="Mori K."/>
        </authorList>
    </citation>
    <scope>NUCLEOTIDE SEQUENCE</scope>
    <source>
        <strain evidence="6">NBRC 101628</strain>
    </source>
</reference>
<evidence type="ECO:0000256" key="1">
    <source>
        <dbReference type="ARBA" id="ARBA00009437"/>
    </source>
</evidence>
<dbReference type="RefSeq" id="WP_095505376.1">
    <property type="nucleotide sequence ID" value="NZ_BSNC01000004.1"/>
</dbReference>
<name>A0AA37RVZ8_9GAMM</name>
<dbReference type="PROSITE" id="PS50931">
    <property type="entry name" value="HTH_LYSR"/>
    <property type="match status" value="1"/>
</dbReference>
<gene>
    <name evidence="6" type="ORF">GCM10007895_14870</name>
</gene>
<evidence type="ECO:0000313" key="6">
    <source>
        <dbReference type="EMBL" id="GLP96181.1"/>
    </source>
</evidence>
<dbReference type="Gene3D" id="1.10.10.10">
    <property type="entry name" value="Winged helix-like DNA-binding domain superfamily/Winged helix DNA-binding domain"/>
    <property type="match status" value="1"/>
</dbReference>
<protein>
    <submittedName>
        <fullName evidence="6">LysR family transcriptional regulator</fullName>
    </submittedName>
</protein>
<evidence type="ECO:0000313" key="7">
    <source>
        <dbReference type="Proteomes" id="UP001161422"/>
    </source>
</evidence>
<keyword evidence="2" id="KW-0805">Transcription regulation</keyword>
<dbReference type="InterPro" id="IPR036390">
    <property type="entry name" value="WH_DNA-bd_sf"/>
</dbReference>
<dbReference type="CDD" id="cd05466">
    <property type="entry name" value="PBP2_LTTR_substrate"/>
    <property type="match status" value="1"/>
</dbReference>
<organism evidence="6 7">
    <name type="scientific">Paraferrimonas sedimenticola</name>
    <dbReference type="NCBI Taxonomy" id="375674"/>
    <lineage>
        <taxon>Bacteria</taxon>
        <taxon>Pseudomonadati</taxon>
        <taxon>Pseudomonadota</taxon>
        <taxon>Gammaproteobacteria</taxon>
        <taxon>Alteromonadales</taxon>
        <taxon>Ferrimonadaceae</taxon>
        <taxon>Paraferrimonas</taxon>
    </lineage>
</organism>
<comment type="similarity">
    <text evidence="1">Belongs to the LysR transcriptional regulatory family.</text>
</comment>
<dbReference type="Proteomes" id="UP001161422">
    <property type="component" value="Unassembled WGS sequence"/>
</dbReference>
<dbReference type="InterPro" id="IPR000847">
    <property type="entry name" value="LysR_HTH_N"/>
</dbReference>
<keyword evidence="3" id="KW-0238">DNA-binding</keyword>
<dbReference type="InterPro" id="IPR036388">
    <property type="entry name" value="WH-like_DNA-bd_sf"/>
</dbReference>
<dbReference type="GO" id="GO:0003700">
    <property type="term" value="F:DNA-binding transcription factor activity"/>
    <property type="evidence" value="ECO:0007669"/>
    <property type="project" value="InterPro"/>
</dbReference>
<dbReference type="Pfam" id="PF00126">
    <property type="entry name" value="HTH_1"/>
    <property type="match status" value="1"/>
</dbReference>
<dbReference type="SUPFAM" id="SSF53850">
    <property type="entry name" value="Periplasmic binding protein-like II"/>
    <property type="match status" value="1"/>
</dbReference>
<feature type="domain" description="HTH lysR-type" evidence="5">
    <location>
        <begin position="1"/>
        <end position="60"/>
    </location>
</feature>
<accession>A0AA37RVZ8</accession>
<dbReference type="InterPro" id="IPR005119">
    <property type="entry name" value="LysR_subst-bd"/>
</dbReference>
<evidence type="ECO:0000259" key="5">
    <source>
        <dbReference type="PROSITE" id="PS50931"/>
    </source>
</evidence>